<accession>A0AAW1V463</accession>
<comment type="caution">
    <text evidence="2">The sequence shown here is derived from an EMBL/GenBank/DDBJ whole genome shotgun (WGS) entry which is preliminary data.</text>
</comment>
<reference evidence="2 3" key="1">
    <citation type="submission" date="2023-03" db="EMBL/GenBank/DDBJ databases">
        <title>Genome insight into feeding habits of ladybird beetles.</title>
        <authorList>
            <person name="Li H.-S."/>
            <person name="Huang Y.-H."/>
            <person name="Pang H."/>
        </authorList>
    </citation>
    <scope>NUCLEOTIDE SEQUENCE [LARGE SCALE GENOMIC DNA]</scope>
    <source>
        <strain evidence="2">SYSU_2023b</strain>
        <tissue evidence="2">Whole body</tissue>
    </source>
</reference>
<dbReference type="AlphaFoldDB" id="A0AAW1V463"/>
<name>A0AAW1V463_9CUCU</name>
<dbReference type="Pfam" id="PF00078">
    <property type="entry name" value="RVT_1"/>
    <property type="match status" value="1"/>
</dbReference>
<dbReference type="PROSITE" id="PS50878">
    <property type="entry name" value="RT_POL"/>
    <property type="match status" value="1"/>
</dbReference>
<dbReference type="SUPFAM" id="SSF56672">
    <property type="entry name" value="DNA/RNA polymerases"/>
    <property type="match status" value="1"/>
</dbReference>
<dbReference type="GO" id="GO:0071897">
    <property type="term" value="P:DNA biosynthetic process"/>
    <property type="evidence" value="ECO:0007669"/>
    <property type="project" value="UniProtKB-ARBA"/>
</dbReference>
<sequence length="668" mass="77959">MSKVKTVKHFHNNQVNKWITSKIIMKMKDRDRKYKSAIVNYSAQAWQEYKTIRNEVVEMIRQSKKRYFIDILDNNRNNSQQLWKHLKQLLPSKTNNTLYVEIDNEIIRDDHHIARCFNLYFVDSIKQIIDSIVPKHNHDYVMKFIPKLLKMDTFEKIDMAGLKTIVRNLKNTGSCEDDITVKILKDAFDISGNRFLDLINTSLTHGIFPNEWKCSVIIPVPKICNTVKLEEFRPINILPPYEKILELVVKNQVLELCEKHSVISDLQSGFKRNSSCETALLSICEEWYRAIDKGEVVIVVLLDFKRAFETLCRSLLLKKLEKIGFEGLVNKWFNSYLQSRSQKVKFNGVISDSIGVDFGVPQGTVLGPLLFSLYINDIVLHVKKCSIRLFADDTMIFISGKNIQTMTEWINRDLAAINEWLSDNSLSLNVKKSKFIVFGTSRILKVVSNENISIKIENQNIERVKLVKYLGVMLDEKLSFNDHVDLISSKISKKINFLKRIGKNMTTYMKLLLFKSIIMPHFEYCSTLLLGLSKEKTQQLQKLQNRAMRTILKCNRYTPIQSMLNCLELMSVKQRILFATYIFIFKFKNKLFPYKVMKNVTCVSDVHSHNTRNADNFYMQVSKHSKHRNSIFYEGFNAFNKLPSSIKTIRDLKVFKRKLAKFVLNIKL</sequence>
<gene>
    <name evidence="2" type="ORF">WA026_000207</name>
</gene>
<proteinExistence type="predicted"/>
<dbReference type="Proteomes" id="UP001431783">
    <property type="component" value="Unassembled WGS sequence"/>
</dbReference>
<organism evidence="2 3">
    <name type="scientific">Henosepilachna vigintioctopunctata</name>
    <dbReference type="NCBI Taxonomy" id="420089"/>
    <lineage>
        <taxon>Eukaryota</taxon>
        <taxon>Metazoa</taxon>
        <taxon>Ecdysozoa</taxon>
        <taxon>Arthropoda</taxon>
        <taxon>Hexapoda</taxon>
        <taxon>Insecta</taxon>
        <taxon>Pterygota</taxon>
        <taxon>Neoptera</taxon>
        <taxon>Endopterygota</taxon>
        <taxon>Coleoptera</taxon>
        <taxon>Polyphaga</taxon>
        <taxon>Cucujiformia</taxon>
        <taxon>Coccinelloidea</taxon>
        <taxon>Coccinellidae</taxon>
        <taxon>Epilachninae</taxon>
        <taxon>Epilachnini</taxon>
        <taxon>Henosepilachna</taxon>
    </lineage>
</organism>
<dbReference type="EMBL" id="JARQZJ010000121">
    <property type="protein sequence ID" value="KAK9887904.1"/>
    <property type="molecule type" value="Genomic_DNA"/>
</dbReference>
<feature type="domain" description="Reverse transcriptase" evidence="1">
    <location>
        <begin position="201"/>
        <end position="474"/>
    </location>
</feature>
<dbReference type="PANTHER" id="PTHR33332">
    <property type="entry name" value="REVERSE TRANSCRIPTASE DOMAIN-CONTAINING PROTEIN"/>
    <property type="match status" value="1"/>
</dbReference>
<dbReference type="CDD" id="cd01650">
    <property type="entry name" value="RT_nLTR_like"/>
    <property type="match status" value="1"/>
</dbReference>
<protein>
    <recommendedName>
        <fullName evidence="1">Reverse transcriptase domain-containing protein</fullName>
    </recommendedName>
</protein>
<dbReference type="InterPro" id="IPR043502">
    <property type="entry name" value="DNA/RNA_pol_sf"/>
</dbReference>
<keyword evidence="3" id="KW-1185">Reference proteome</keyword>
<evidence type="ECO:0000313" key="2">
    <source>
        <dbReference type="EMBL" id="KAK9887904.1"/>
    </source>
</evidence>
<evidence type="ECO:0000313" key="3">
    <source>
        <dbReference type="Proteomes" id="UP001431783"/>
    </source>
</evidence>
<evidence type="ECO:0000259" key="1">
    <source>
        <dbReference type="PROSITE" id="PS50878"/>
    </source>
</evidence>
<dbReference type="InterPro" id="IPR000477">
    <property type="entry name" value="RT_dom"/>
</dbReference>